<evidence type="ECO:0000256" key="11">
    <source>
        <dbReference type="RuleBase" id="RU003357"/>
    </source>
</evidence>
<dbReference type="PANTHER" id="PTHR30069:SF29">
    <property type="entry name" value="HEMOGLOBIN AND HEMOGLOBIN-HAPTOGLOBIN-BINDING PROTEIN 1-RELATED"/>
    <property type="match status" value="1"/>
</dbReference>
<feature type="signal peptide" evidence="12">
    <location>
        <begin position="1"/>
        <end position="18"/>
    </location>
</feature>
<protein>
    <submittedName>
        <fullName evidence="15">TonB-dependent receptor</fullName>
    </submittedName>
</protein>
<keyword evidence="7 10" id="KW-0472">Membrane</keyword>
<dbReference type="EMBL" id="JASHIF010000012">
    <property type="protein sequence ID" value="MDI9860622.1"/>
    <property type="molecule type" value="Genomic_DNA"/>
</dbReference>
<evidence type="ECO:0000256" key="9">
    <source>
        <dbReference type="ARBA" id="ARBA00023237"/>
    </source>
</evidence>
<evidence type="ECO:0000256" key="10">
    <source>
        <dbReference type="PROSITE-ProRule" id="PRU01360"/>
    </source>
</evidence>
<dbReference type="InterPro" id="IPR039426">
    <property type="entry name" value="TonB-dep_rcpt-like"/>
</dbReference>
<keyword evidence="3 10" id="KW-1134">Transmembrane beta strand</keyword>
<keyword evidence="5 12" id="KW-0732">Signal</keyword>
<comment type="subcellular location">
    <subcellularLocation>
        <location evidence="1 10">Cell outer membrane</location>
        <topology evidence="1 10">Multi-pass membrane protein</topology>
    </subcellularLocation>
</comment>
<evidence type="ECO:0000256" key="7">
    <source>
        <dbReference type="ARBA" id="ARBA00023136"/>
    </source>
</evidence>
<evidence type="ECO:0000256" key="5">
    <source>
        <dbReference type="ARBA" id="ARBA00022729"/>
    </source>
</evidence>
<evidence type="ECO:0000256" key="1">
    <source>
        <dbReference type="ARBA" id="ARBA00004571"/>
    </source>
</evidence>
<keyword evidence="16" id="KW-1185">Reference proteome</keyword>
<evidence type="ECO:0000256" key="6">
    <source>
        <dbReference type="ARBA" id="ARBA00023077"/>
    </source>
</evidence>
<gene>
    <name evidence="15" type="ORF">QM524_15510</name>
</gene>
<keyword evidence="4 10" id="KW-0812">Transmembrane</keyword>
<dbReference type="SUPFAM" id="SSF49464">
    <property type="entry name" value="Carboxypeptidase regulatory domain-like"/>
    <property type="match status" value="1"/>
</dbReference>
<evidence type="ECO:0000259" key="13">
    <source>
        <dbReference type="Pfam" id="PF00593"/>
    </source>
</evidence>
<dbReference type="Gene3D" id="2.60.40.1120">
    <property type="entry name" value="Carboxypeptidase-like, regulatory domain"/>
    <property type="match status" value="1"/>
</dbReference>
<feature type="domain" description="TonB-dependent receptor-like beta-barrel" evidence="13">
    <location>
        <begin position="356"/>
        <end position="756"/>
    </location>
</feature>
<feature type="chain" id="PRO_5046115736" evidence="12">
    <location>
        <begin position="19"/>
        <end position="798"/>
    </location>
</feature>
<comment type="caution">
    <text evidence="15">The sequence shown here is derived from an EMBL/GenBank/DDBJ whole genome shotgun (WGS) entry which is preliminary data.</text>
</comment>
<dbReference type="Pfam" id="PF13715">
    <property type="entry name" value="CarbopepD_reg_2"/>
    <property type="match status" value="1"/>
</dbReference>
<dbReference type="RefSeq" id="WP_283345273.1">
    <property type="nucleotide sequence ID" value="NZ_JASHIF010000012.1"/>
</dbReference>
<evidence type="ECO:0000256" key="2">
    <source>
        <dbReference type="ARBA" id="ARBA00022448"/>
    </source>
</evidence>
<keyword evidence="8 15" id="KW-0675">Receptor</keyword>
<accession>A0ABT6YAW8</accession>
<dbReference type="PANTHER" id="PTHR30069">
    <property type="entry name" value="TONB-DEPENDENT OUTER MEMBRANE RECEPTOR"/>
    <property type="match status" value="1"/>
</dbReference>
<dbReference type="Pfam" id="PF00593">
    <property type="entry name" value="TonB_dep_Rec_b-barrel"/>
    <property type="match status" value="1"/>
</dbReference>
<evidence type="ECO:0000256" key="12">
    <source>
        <dbReference type="SAM" id="SignalP"/>
    </source>
</evidence>
<name>A0ABT6YAW8_9BACT</name>
<dbReference type="InterPro" id="IPR008969">
    <property type="entry name" value="CarboxyPept-like_regulatory"/>
</dbReference>
<evidence type="ECO:0000256" key="8">
    <source>
        <dbReference type="ARBA" id="ARBA00023170"/>
    </source>
</evidence>
<dbReference type="InterPro" id="IPR012910">
    <property type="entry name" value="Plug_dom"/>
</dbReference>
<evidence type="ECO:0000313" key="16">
    <source>
        <dbReference type="Proteomes" id="UP001236507"/>
    </source>
</evidence>
<dbReference type="PROSITE" id="PS52016">
    <property type="entry name" value="TONB_DEPENDENT_REC_3"/>
    <property type="match status" value="1"/>
</dbReference>
<dbReference type="Pfam" id="PF07715">
    <property type="entry name" value="Plug"/>
    <property type="match status" value="1"/>
</dbReference>
<keyword evidence="6 11" id="KW-0798">TonB box</keyword>
<keyword evidence="9 10" id="KW-0998">Cell outer membrane</keyword>
<keyword evidence="2 10" id="KW-0813">Transport</keyword>
<dbReference type="Gene3D" id="2.170.130.10">
    <property type="entry name" value="TonB-dependent receptor, plug domain"/>
    <property type="match status" value="1"/>
</dbReference>
<dbReference type="Gene3D" id="2.40.170.20">
    <property type="entry name" value="TonB-dependent receptor, beta-barrel domain"/>
    <property type="match status" value="1"/>
</dbReference>
<evidence type="ECO:0000259" key="14">
    <source>
        <dbReference type="Pfam" id="PF07715"/>
    </source>
</evidence>
<organism evidence="15 16">
    <name type="scientific">Flectobacillus roseus</name>
    <dbReference type="NCBI Taxonomy" id="502259"/>
    <lineage>
        <taxon>Bacteria</taxon>
        <taxon>Pseudomonadati</taxon>
        <taxon>Bacteroidota</taxon>
        <taxon>Cytophagia</taxon>
        <taxon>Cytophagales</taxon>
        <taxon>Flectobacillaceae</taxon>
        <taxon>Flectobacillus</taxon>
    </lineage>
</organism>
<dbReference type="Proteomes" id="UP001236507">
    <property type="component" value="Unassembled WGS sequence"/>
</dbReference>
<dbReference type="InterPro" id="IPR000531">
    <property type="entry name" value="Beta-barrel_TonB"/>
</dbReference>
<sequence length="798" mass="90497">MKKLLLLLGLLYSVMCQAQVQIQGKVISSDNQEEIIGANLYLVELRRGNLSQQHGKFYFSDLKKGTYTLQISHIGYKTYTQKIDLHTDTTLHIKLTPSAVSLEEVIVSGSASKTVVKESPIPIAALSKTQWLQSGSTNLVDAISKLPGMSQITTGATLSKPIIRGLGFNRVITMHDGVRQEDNQWGEEHSLHIDEYSIDRYEIIRGAGSLMYGSDGIGGVMSVISILPPENTSLAGNILYNYQTNQGFHGVSGTLAHNQNGLLWQARFSLKDAQNYQNKYDGRVWGSNFNELNFSGIVGVQKKWGYSRLYFSKFGQNINIIDGQRDTQGRFVKAILENGEEKLIPVSPQELEGRTINPSNSQALSNYKLTSNSLFQLGASSLSFTFSYAQNHRREYGNIYKPFEPDLYFFLQNYYYDIRLHLPERNQWETSFGSNGLWQNMNNKGNETLYPNFDLADKGVFIFSKKKWNNLIVSGGLRYDYRQLNIAQLYVDADGKFQTSPNGAIEERFSGLSSSYSNITGSLGLVFKFNSNLSMRSNMARGFRAPSVPELSSNGEHAGTFRYEIGNSNQKSEVSLQTDIGFTWENRQWYIDVSWFRNQIQHYTYSERVQAPNGKDSLVNQVPVFRYVQGNALLQGLEATVNFTPVPWLSLNQSYSMVKGINQQATNDSSKYLPFMPPARWISQVKWNKKTWGKYVENVYFLAELEHHQTQNQVLLAYNTETITPAYSLVNLGTGMTWRNKDKKTIASLYINVNNLFDLAYQNHQSRLKYLDTNPTTQRRGVYNMGRNVSIKLVVPIH</sequence>
<comment type="similarity">
    <text evidence="10 11">Belongs to the TonB-dependent receptor family.</text>
</comment>
<proteinExistence type="inferred from homology"/>
<reference evidence="15 16" key="1">
    <citation type="submission" date="2023-05" db="EMBL/GenBank/DDBJ databases">
        <title>Novel species of genus Flectobacillus isolated from stream in China.</title>
        <authorList>
            <person name="Lu H."/>
        </authorList>
    </citation>
    <scope>NUCLEOTIDE SEQUENCE [LARGE SCALE GENOMIC DNA]</scope>
    <source>
        <strain evidence="15 16">KCTC 42575</strain>
    </source>
</reference>
<evidence type="ECO:0000256" key="3">
    <source>
        <dbReference type="ARBA" id="ARBA00022452"/>
    </source>
</evidence>
<dbReference type="InterPro" id="IPR037066">
    <property type="entry name" value="Plug_dom_sf"/>
</dbReference>
<dbReference type="SUPFAM" id="SSF56935">
    <property type="entry name" value="Porins"/>
    <property type="match status" value="1"/>
</dbReference>
<evidence type="ECO:0000256" key="4">
    <source>
        <dbReference type="ARBA" id="ARBA00022692"/>
    </source>
</evidence>
<feature type="domain" description="TonB-dependent receptor plug" evidence="14">
    <location>
        <begin position="117"/>
        <end position="220"/>
    </location>
</feature>
<dbReference type="InterPro" id="IPR036942">
    <property type="entry name" value="Beta-barrel_TonB_sf"/>
</dbReference>
<evidence type="ECO:0000313" key="15">
    <source>
        <dbReference type="EMBL" id="MDI9860622.1"/>
    </source>
</evidence>